<evidence type="ECO:0000256" key="2">
    <source>
        <dbReference type="ARBA" id="ARBA00023002"/>
    </source>
</evidence>
<keyword evidence="3" id="KW-1133">Transmembrane helix</keyword>
<dbReference type="EMBL" id="CANHGI010000006">
    <property type="protein sequence ID" value="CAI5453919.1"/>
    <property type="molecule type" value="Genomic_DNA"/>
</dbReference>
<dbReference type="GO" id="GO:0006694">
    <property type="term" value="P:steroid biosynthetic process"/>
    <property type="evidence" value="ECO:0007669"/>
    <property type="project" value="InterPro"/>
</dbReference>
<dbReference type="Proteomes" id="UP001152747">
    <property type="component" value="Unassembled WGS sequence"/>
</dbReference>
<comment type="similarity">
    <text evidence="1">Belongs to the 3-beta-HSD family.</text>
</comment>
<dbReference type="PANTHER" id="PTHR43245">
    <property type="entry name" value="BIFUNCTIONAL POLYMYXIN RESISTANCE PROTEIN ARNA"/>
    <property type="match status" value="1"/>
</dbReference>
<feature type="transmembrane region" description="Helical" evidence="3">
    <location>
        <begin position="426"/>
        <end position="449"/>
    </location>
</feature>
<evidence type="ECO:0000313" key="6">
    <source>
        <dbReference type="Proteomes" id="UP001152747"/>
    </source>
</evidence>
<dbReference type="InterPro" id="IPR050177">
    <property type="entry name" value="Lipid_A_modif_metabolic_enz"/>
</dbReference>
<comment type="caution">
    <text evidence="5">The sequence shown here is derived from an EMBL/GenBank/DDBJ whole genome shotgun (WGS) entry which is preliminary data.</text>
</comment>
<dbReference type="OrthoDB" id="2735536at2759"/>
<evidence type="ECO:0000256" key="1">
    <source>
        <dbReference type="ARBA" id="ARBA00009219"/>
    </source>
</evidence>
<keyword evidence="2" id="KW-0560">Oxidoreductase</keyword>
<evidence type="ECO:0000313" key="5">
    <source>
        <dbReference type="EMBL" id="CAI5453919.1"/>
    </source>
</evidence>
<dbReference type="Gene3D" id="3.40.50.720">
    <property type="entry name" value="NAD(P)-binding Rossmann-like Domain"/>
    <property type="match status" value="1"/>
</dbReference>
<gene>
    <name evidence="5" type="ORF">CAMP_LOCUS16556</name>
</gene>
<dbReference type="SUPFAM" id="SSF51735">
    <property type="entry name" value="NAD(P)-binding Rossmann-fold domains"/>
    <property type="match status" value="1"/>
</dbReference>
<proteinExistence type="inferred from homology"/>
<evidence type="ECO:0000256" key="3">
    <source>
        <dbReference type="SAM" id="Phobius"/>
    </source>
</evidence>
<protein>
    <recommendedName>
        <fullName evidence="4">3-beta hydroxysteroid dehydrogenase/isomerase domain-containing protein</fullName>
    </recommendedName>
</protein>
<accession>A0A9P1IZI4</accession>
<evidence type="ECO:0000259" key="4">
    <source>
        <dbReference type="Pfam" id="PF01073"/>
    </source>
</evidence>
<reference evidence="5" key="1">
    <citation type="submission" date="2022-11" db="EMBL/GenBank/DDBJ databases">
        <authorList>
            <person name="Kikuchi T."/>
        </authorList>
    </citation>
    <scope>NUCLEOTIDE SEQUENCE</scope>
    <source>
        <strain evidence="5">PS1010</strain>
    </source>
</reference>
<dbReference type="PANTHER" id="PTHR43245:SF51">
    <property type="entry name" value="SHORT CHAIN DEHYDROGENASE_REDUCTASE FAMILY 42E, MEMBER 2"/>
    <property type="match status" value="1"/>
</dbReference>
<organism evidence="5 6">
    <name type="scientific">Caenorhabditis angaria</name>
    <dbReference type="NCBI Taxonomy" id="860376"/>
    <lineage>
        <taxon>Eukaryota</taxon>
        <taxon>Metazoa</taxon>
        <taxon>Ecdysozoa</taxon>
        <taxon>Nematoda</taxon>
        <taxon>Chromadorea</taxon>
        <taxon>Rhabditida</taxon>
        <taxon>Rhabditina</taxon>
        <taxon>Rhabditomorpha</taxon>
        <taxon>Rhabditoidea</taxon>
        <taxon>Rhabditidae</taxon>
        <taxon>Peloderinae</taxon>
        <taxon>Caenorhabditis</taxon>
    </lineage>
</organism>
<dbReference type="InterPro" id="IPR002225">
    <property type="entry name" value="3Beta_OHSteriod_DH/Estase"/>
</dbReference>
<dbReference type="InterPro" id="IPR036291">
    <property type="entry name" value="NAD(P)-bd_dom_sf"/>
</dbReference>
<sequence>MSFRQFSRKFKKSFNKNLSRLAFNLQNDTNQRTSWNVLITGGGGHLAENLVQKLVENARDELRPDVVAHLESQDLHLENQSGQRTNARVFKKRIELAISRKMSSHIQIVLLDLLQPNEELLRNDYTKYINGSFTDYEIMKDALQNIDTVFHLAAVGMTGQYATDRKACMDINAVGTMNLLSWSRQNGVKRFIYSSSIGVVFNGEPLNNVTEEKEHSENFYNYYCESKAHAEIIVQNASCDELKTTVLRFNGIYGPGEKRVTERVVKFMLSGWWIAICEPNGIEAQTQLSSVDNCVQGLVKAEIALKVKNSKHGEIYNIMDRDPVGTFSFWTPLNQALGFTDHMINIPPWILKFGGFFCQNVANFFKVDPFMTSLEVDLLTVNNTFSIEKACEQIGYDPAPSSMPEIVEMYGNQQTAEDKLKRKKFFLWRMIFIIFAIISLIIPIVYFSWKNLIDCYIFLNFYVKFLYKKFHDLYHSQN</sequence>
<dbReference type="GO" id="GO:0016616">
    <property type="term" value="F:oxidoreductase activity, acting on the CH-OH group of donors, NAD or NADP as acceptor"/>
    <property type="evidence" value="ECO:0007669"/>
    <property type="project" value="InterPro"/>
</dbReference>
<keyword evidence="3" id="KW-0472">Membrane</keyword>
<dbReference type="AlphaFoldDB" id="A0A9P1IZI4"/>
<dbReference type="Pfam" id="PF01073">
    <property type="entry name" value="3Beta_HSD"/>
    <property type="match status" value="1"/>
</dbReference>
<feature type="domain" description="3-beta hydroxysteroid dehydrogenase/isomerase" evidence="4">
    <location>
        <begin position="105"/>
        <end position="342"/>
    </location>
</feature>
<keyword evidence="6" id="KW-1185">Reference proteome</keyword>
<name>A0A9P1IZI4_9PELO</name>
<keyword evidence="3" id="KW-0812">Transmembrane</keyword>